<dbReference type="InterPro" id="IPR011013">
    <property type="entry name" value="Gal_mutarotase_sf_dom"/>
</dbReference>
<feature type="binding site" evidence="7">
    <location>
        <position position="297"/>
    </location>
    <ligand>
        <name>beta-D-galactose</name>
        <dbReference type="ChEBI" id="CHEBI:27667"/>
    </ligand>
</feature>
<dbReference type="PANTHER" id="PTHR10091">
    <property type="entry name" value="ALDOSE-1-EPIMERASE"/>
    <property type="match status" value="1"/>
</dbReference>
<feature type="binding site" evidence="8">
    <location>
        <begin position="122"/>
        <end position="123"/>
    </location>
    <ligand>
        <name>beta-D-galactose</name>
        <dbReference type="ChEBI" id="CHEBI:27667"/>
    </ligand>
</feature>
<dbReference type="EMBL" id="FMTS01000001">
    <property type="protein sequence ID" value="SCW48380.1"/>
    <property type="molecule type" value="Genomic_DNA"/>
</dbReference>
<evidence type="ECO:0000256" key="2">
    <source>
        <dbReference type="ARBA" id="ARBA00006206"/>
    </source>
</evidence>
<evidence type="ECO:0000256" key="5">
    <source>
        <dbReference type="PIRNR" id="PIRNR005096"/>
    </source>
</evidence>
<dbReference type="Pfam" id="PF01263">
    <property type="entry name" value="Aldose_epim"/>
    <property type="match status" value="1"/>
</dbReference>
<name>A0A1G4QUR0_9CAUL</name>
<keyword evidence="4 5" id="KW-0119">Carbohydrate metabolism</keyword>
<dbReference type="GO" id="GO:0006006">
    <property type="term" value="P:glucose metabolic process"/>
    <property type="evidence" value="ECO:0007669"/>
    <property type="project" value="TreeGrafter"/>
</dbReference>
<evidence type="ECO:0000256" key="1">
    <source>
        <dbReference type="ARBA" id="ARBA00005028"/>
    </source>
</evidence>
<dbReference type="SUPFAM" id="SSF74650">
    <property type="entry name" value="Galactose mutarotase-like"/>
    <property type="match status" value="1"/>
</dbReference>
<dbReference type="GO" id="GO:0005737">
    <property type="term" value="C:cytoplasm"/>
    <property type="evidence" value="ECO:0007669"/>
    <property type="project" value="TreeGrafter"/>
</dbReference>
<feature type="chain" id="PRO_5011517008" description="Aldose 1-epimerase" evidence="9">
    <location>
        <begin position="27"/>
        <end position="399"/>
    </location>
</feature>
<keyword evidence="3 5" id="KW-0413">Isomerase</keyword>
<dbReference type="GO" id="GO:0004034">
    <property type="term" value="F:aldose 1-epimerase activity"/>
    <property type="evidence" value="ECO:0007669"/>
    <property type="project" value="UniProtKB-EC"/>
</dbReference>
<dbReference type="GO" id="GO:0030246">
    <property type="term" value="F:carbohydrate binding"/>
    <property type="evidence" value="ECO:0007669"/>
    <property type="project" value="InterPro"/>
</dbReference>
<dbReference type="PIRSF" id="PIRSF005096">
    <property type="entry name" value="GALM"/>
    <property type="match status" value="1"/>
</dbReference>
<accession>A0A1G4QUR0</accession>
<evidence type="ECO:0000256" key="7">
    <source>
        <dbReference type="PIRSR" id="PIRSR005096-2"/>
    </source>
</evidence>
<dbReference type="EC" id="5.1.3.3" evidence="5"/>
<organism evidence="10 11">
    <name type="scientific">Asticcacaulis taihuensis</name>
    <dbReference type="NCBI Taxonomy" id="260084"/>
    <lineage>
        <taxon>Bacteria</taxon>
        <taxon>Pseudomonadati</taxon>
        <taxon>Pseudomonadota</taxon>
        <taxon>Alphaproteobacteria</taxon>
        <taxon>Caulobacterales</taxon>
        <taxon>Caulobacteraceae</taxon>
        <taxon>Asticcacaulis</taxon>
    </lineage>
</organism>
<dbReference type="RefSeq" id="WP_170828220.1">
    <property type="nucleotide sequence ID" value="NZ_CBCRYE010000001.1"/>
</dbReference>
<dbReference type="Proteomes" id="UP000199150">
    <property type="component" value="Unassembled WGS sequence"/>
</dbReference>
<dbReference type="InterPro" id="IPR047215">
    <property type="entry name" value="Galactose_mutarotase-like"/>
</dbReference>
<evidence type="ECO:0000256" key="3">
    <source>
        <dbReference type="ARBA" id="ARBA00023235"/>
    </source>
</evidence>
<reference evidence="11" key="1">
    <citation type="submission" date="2016-10" db="EMBL/GenBank/DDBJ databases">
        <authorList>
            <person name="Varghese N."/>
            <person name="Submissions S."/>
        </authorList>
    </citation>
    <scope>NUCLEOTIDE SEQUENCE [LARGE SCALE GENOMIC DNA]</scope>
    <source>
        <strain evidence="11">CGMCC 1.3431</strain>
    </source>
</reference>
<gene>
    <name evidence="10" type="ORF">SAMN02927928_1542</name>
</gene>
<dbReference type="CDD" id="cd09019">
    <property type="entry name" value="galactose_mutarotase_like"/>
    <property type="match status" value="1"/>
</dbReference>
<dbReference type="GO" id="GO:0033499">
    <property type="term" value="P:galactose catabolic process via UDP-galactose, Leloir pathway"/>
    <property type="evidence" value="ECO:0007669"/>
    <property type="project" value="TreeGrafter"/>
</dbReference>
<comment type="similarity">
    <text evidence="2 5">Belongs to the aldose epimerase family.</text>
</comment>
<keyword evidence="9" id="KW-0732">Signal</keyword>
<evidence type="ECO:0000256" key="9">
    <source>
        <dbReference type="SAM" id="SignalP"/>
    </source>
</evidence>
<dbReference type="PANTHER" id="PTHR10091:SF0">
    <property type="entry name" value="GALACTOSE MUTAROTASE"/>
    <property type="match status" value="1"/>
</dbReference>
<evidence type="ECO:0000256" key="4">
    <source>
        <dbReference type="ARBA" id="ARBA00023277"/>
    </source>
</evidence>
<dbReference type="STRING" id="260084.SAMN02927928_1542"/>
<dbReference type="Gene3D" id="2.70.98.10">
    <property type="match status" value="1"/>
</dbReference>
<comment type="pathway">
    <text evidence="1 5">Carbohydrate metabolism; hexose metabolism.</text>
</comment>
<evidence type="ECO:0000313" key="11">
    <source>
        <dbReference type="Proteomes" id="UP000199150"/>
    </source>
</evidence>
<dbReference type="InterPro" id="IPR008183">
    <property type="entry name" value="Aldose_1/G6P_1-epimerase"/>
</dbReference>
<feature type="signal peptide" evidence="9">
    <location>
        <begin position="1"/>
        <end position="26"/>
    </location>
</feature>
<keyword evidence="11" id="KW-1185">Reference proteome</keyword>
<sequence>MSVTKKMVLVASLSALSLGAMLSLNACSKPASKDSAATATAGVTATRGDFGKLSDGTAVESVTLKNTKGITLKLITYGAAMQSLMVPDKAGTPADIIIGYDSIEGYEKTPNYTNVTVGRYANRIAGGKFTLDGKTYTLPLNDKTNTLHGGPKGWDKHNWAIKDVTQGADSASVTFTLTSPDGDEGFPGTVVAEVTYTLNENNDVAISYKATTDKPTVINLTNHGLYNLGGIPAKRLATDAELKIESDAILPVDKALIPTGKEMPVKGTPFDFTSPAVVTDRVKMSDPQITLANGGIDHNYIIRGGVTPTPKLAVTLEDKTSGRGMTISTTEPGIQMYTGNFLDGKIVGKGGQSLTKYQAIAFEAQRYPDSPNHPAFPTTRIDPGQTYTQTTVQHFYTVK</sequence>
<dbReference type="InterPro" id="IPR015443">
    <property type="entry name" value="Aldose_1-epimerase"/>
</dbReference>
<dbReference type="NCBIfam" id="NF008277">
    <property type="entry name" value="PRK11055.1"/>
    <property type="match status" value="1"/>
</dbReference>
<feature type="active site" description="Proton acceptor" evidence="6">
    <location>
        <position position="363"/>
    </location>
</feature>
<dbReference type="InterPro" id="IPR014718">
    <property type="entry name" value="GH-type_carb-bd"/>
</dbReference>
<feature type="active site" description="Proton donor" evidence="6">
    <location>
        <position position="223"/>
    </location>
</feature>
<evidence type="ECO:0000256" key="8">
    <source>
        <dbReference type="PIRSR" id="PIRSR005096-3"/>
    </source>
</evidence>
<dbReference type="UniPathway" id="UPA00242"/>
<evidence type="ECO:0000256" key="6">
    <source>
        <dbReference type="PIRSR" id="PIRSR005096-1"/>
    </source>
</evidence>
<comment type="catalytic activity">
    <reaction evidence="5">
        <text>alpha-D-glucose = beta-D-glucose</text>
        <dbReference type="Rhea" id="RHEA:10264"/>
        <dbReference type="ChEBI" id="CHEBI:15903"/>
        <dbReference type="ChEBI" id="CHEBI:17925"/>
        <dbReference type="EC" id="5.1.3.3"/>
    </reaction>
</comment>
<protein>
    <recommendedName>
        <fullName evidence="5">Aldose 1-epimerase</fullName>
        <ecNumber evidence="5">5.1.3.3</ecNumber>
    </recommendedName>
</protein>
<dbReference type="AlphaFoldDB" id="A0A1G4QUR0"/>
<evidence type="ECO:0000313" key="10">
    <source>
        <dbReference type="EMBL" id="SCW48380.1"/>
    </source>
</evidence>
<proteinExistence type="inferred from homology"/>